<dbReference type="EMBL" id="BMZE01000002">
    <property type="protein sequence ID" value="GHA21259.1"/>
    <property type="molecule type" value="Genomic_DNA"/>
</dbReference>
<organism evidence="1 2">
    <name type="scientific">Devosia pacifica</name>
    <dbReference type="NCBI Taxonomy" id="1335967"/>
    <lineage>
        <taxon>Bacteria</taxon>
        <taxon>Pseudomonadati</taxon>
        <taxon>Pseudomonadota</taxon>
        <taxon>Alphaproteobacteria</taxon>
        <taxon>Hyphomicrobiales</taxon>
        <taxon>Devosiaceae</taxon>
        <taxon>Devosia</taxon>
    </lineage>
</organism>
<proteinExistence type="predicted"/>
<reference evidence="1" key="2">
    <citation type="submission" date="2020-09" db="EMBL/GenBank/DDBJ databases">
        <authorList>
            <person name="Sun Q."/>
            <person name="Kim S."/>
        </authorList>
    </citation>
    <scope>NUCLEOTIDE SEQUENCE</scope>
    <source>
        <strain evidence="1">KCTC 32437</strain>
    </source>
</reference>
<protein>
    <submittedName>
        <fullName evidence="1">Uncharacterized protein</fullName>
    </submittedName>
</protein>
<reference evidence="1" key="1">
    <citation type="journal article" date="2014" name="Int. J. Syst. Evol. Microbiol.">
        <title>Complete genome sequence of Corynebacterium casei LMG S-19264T (=DSM 44701T), isolated from a smear-ripened cheese.</title>
        <authorList>
            <consortium name="US DOE Joint Genome Institute (JGI-PGF)"/>
            <person name="Walter F."/>
            <person name="Albersmeier A."/>
            <person name="Kalinowski J."/>
            <person name="Ruckert C."/>
        </authorList>
    </citation>
    <scope>NUCLEOTIDE SEQUENCE</scope>
    <source>
        <strain evidence="1">KCTC 32437</strain>
    </source>
</reference>
<evidence type="ECO:0000313" key="1">
    <source>
        <dbReference type="EMBL" id="GHA21259.1"/>
    </source>
</evidence>
<name>A0A918S2Y6_9HYPH</name>
<dbReference type="RefSeq" id="WP_189425006.1">
    <property type="nucleotide sequence ID" value="NZ_BMZE01000002.1"/>
</dbReference>
<sequence>MAEHKFSDAALSIFTFAAYHALVSGDPVSEVVLDDGHGHKASPEGISELQDAGLLEMDGDRGAFNSEGEAVLADMIAHIRAFKN</sequence>
<accession>A0A918S2Y6</accession>
<gene>
    <name evidence="1" type="ORF">GCM10007989_15640</name>
</gene>
<evidence type="ECO:0000313" key="2">
    <source>
        <dbReference type="Proteomes" id="UP000646579"/>
    </source>
</evidence>
<dbReference type="Proteomes" id="UP000646579">
    <property type="component" value="Unassembled WGS sequence"/>
</dbReference>
<keyword evidence="2" id="KW-1185">Reference proteome</keyword>
<comment type="caution">
    <text evidence="1">The sequence shown here is derived from an EMBL/GenBank/DDBJ whole genome shotgun (WGS) entry which is preliminary data.</text>
</comment>
<dbReference type="AlphaFoldDB" id="A0A918S2Y6"/>